<gene>
    <name evidence="1" type="ORF">LPBF_02200</name>
</gene>
<name>A0A1B9E961_9FLAO</name>
<comment type="caution">
    <text evidence="1">The sequence shown here is derived from an EMBL/GenBank/DDBJ whole genome shotgun (WGS) entry which is preliminary data.</text>
</comment>
<sequence>MNLLNEKIIIKEKIHNPSKQEIDDKTYGFSLFSANINKFIPNIKRENYKILFEKFIYHKALSGLEQYCMDYLKSVNIVNHSNISLSEITQSSPLIFASFHFGSFRLYNSILYELGHKIVIIIDETIMNLQKDDLLFKVKPLLKSKKSSDFIILSVHDKTSIFKLKQLISDGYIMSVYLDGNTGINVKSQNFDKSFISIKFLNQKIYVKNGISKLALLLGAHIIPVISYRDNNENSFIEFHNEIKIENFKNKEEFISKSIEISYKYLENKIYQFPEQWTSWLTIHNLFMRNITTPYTKNEKDRNEFNANRFTIFVVKSSYFIFDLFDYQSYPITLELSKALENNNFSEIDGTLLEELKNKTIIH</sequence>
<reference evidence="1 2" key="1">
    <citation type="submission" date="2016-03" db="EMBL/GenBank/DDBJ databases">
        <authorList>
            <person name="Ploux O."/>
        </authorList>
    </citation>
    <scope>NUCLEOTIDE SEQUENCE [LARGE SCALE GENOMIC DNA]</scope>
    <source>
        <strain evidence="1 2">LPB0076</strain>
    </source>
</reference>
<dbReference type="EMBL" id="LVEP01000008">
    <property type="protein sequence ID" value="OCB78451.1"/>
    <property type="molecule type" value="Genomic_DNA"/>
</dbReference>
<dbReference type="Proteomes" id="UP000093510">
    <property type="component" value="Unassembled WGS sequence"/>
</dbReference>
<accession>A0A1B9E961</accession>
<dbReference type="OrthoDB" id="1373292at2"/>
<evidence type="ECO:0000313" key="2">
    <source>
        <dbReference type="Proteomes" id="UP000093510"/>
    </source>
</evidence>
<organism evidence="1 2">
    <name type="scientific">Flavobacterium crassostreae</name>
    <dbReference type="NCBI Taxonomy" id="1763534"/>
    <lineage>
        <taxon>Bacteria</taxon>
        <taxon>Pseudomonadati</taxon>
        <taxon>Bacteroidota</taxon>
        <taxon>Flavobacteriia</taxon>
        <taxon>Flavobacteriales</taxon>
        <taxon>Flavobacteriaceae</taxon>
        <taxon>Flavobacterium</taxon>
    </lineage>
</organism>
<protein>
    <recommendedName>
        <fullName evidence="3">Lipid A biosynthesis acyltransferase</fullName>
    </recommendedName>
</protein>
<proteinExistence type="predicted"/>
<dbReference type="AlphaFoldDB" id="A0A1B9E961"/>
<dbReference type="RefSeq" id="WP_066331929.1">
    <property type="nucleotide sequence ID" value="NZ_CP017688.1"/>
</dbReference>
<dbReference type="STRING" id="1763534.GCA_001831475_02061"/>
<evidence type="ECO:0000313" key="1">
    <source>
        <dbReference type="EMBL" id="OCB78451.1"/>
    </source>
</evidence>
<evidence type="ECO:0008006" key="3">
    <source>
        <dbReference type="Google" id="ProtNLM"/>
    </source>
</evidence>
<keyword evidence="2" id="KW-1185">Reference proteome</keyword>